<feature type="region of interest" description="Disordered" evidence="1">
    <location>
        <begin position="1"/>
        <end position="20"/>
    </location>
</feature>
<sequence>MDHAPTRSPRPDPDNLTRSLHTPLQRIAVEHADLIEAVRRRVVANDSAPSGSVPVAAFNSSI</sequence>
<evidence type="ECO:0000256" key="1">
    <source>
        <dbReference type="SAM" id="MobiDB-lite"/>
    </source>
</evidence>
<reference evidence="2 3" key="1">
    <citation type="submission" date="2020-08" db="EMBL/GenBank/DDBJ databases">
        <title>Sequencing the genomes of 1000 actinobacteria strains.</title>
        <authorList>
            <person name="Klenk H.-P."/>
        </authorList>
    </citation>
    <scope>NUCLEOTIDE SEQUENCE [LARGE SCALE GENOMIC DNA]</scope>
    <source>
        <strain evidence="2 3">DSM 103125</strain>
    </source>
</reference>
<accession>A0A840VRM2</accession>
<dbReference type="Proteomes" id="UP000586947">
    <property type="component" value="Unassembled WGS sequence"/>
</dbReference>
<proteinExistence type="predicted"/>
<organism evidence="2 3">
    <name type="scientific">Micromonospora parathelypteridis</name>
    <dbReference type="NCBI Taxonomy" id="1839617"/>
    <lineage>
        <taxon>Bacteria</taxon>
        <taxon>Bacillati</taxon>
        <taxon>Actinomycetota</taxon>
        <taxon>Actinomycetes</taxon>
        <taxon>Micromonosporales</taxon>
        <taxon>Micromonosporaceae</taxon>
        <taxon>Micromonospora</taxon>
    </lineage>
</organism>
<keyword evidence="3" id="KW-1185">Reference proteome</keyword>
<gene>
    <name evidence="2" type="ORF">HNR20_004267</name>
</gene>
<dbReference type="RefSeq" id="WP_184182718.1">
    <property type="nucleotide sequence ID" value="NZ_BMNF01000007.1"/>
</dbReference>
<dbReference type="EMBL" id="JACHDP010000001">
    <property type="protein sequence ID" value="MBB5479762.1"/>
    <property type="molecule type" value="Genomic_DNA"/>
</dbReference>
<protein>
    <recommendedName>
        <fullName evidence="4">FXSXX-COOH protein</fullName>
    </recommendedName>
</protein>
<evidence type="ECO:0000313" key="2">
    <source>
        <dbReference type="EMBL" id="MBB5479762.1"/>
    </source>
</evidence>
<evidence type="ECO:0000313" key="3">
    <source>
        <dbReference type="Proteomes" id="UP000586947"/>
    </source>
</evidence>
<comment type="caution">
    <text evidence="2">The sequence shown here is derived from an EMBL/GenBank/DDBJ whole genome shotgun (WGS) entry which is preliminary data.</text>
</comment>
<dbReference type="AlphaFoldDB" id="A0A840VRM2"/>
<feature type="compositionally biased region" description="Basic and acidic residues" evidence="1">
    <location>
        <begin position="1"/>
        <end position="15"/>
    </location>
</feature>
<evidence type="ECO:0008006" key="4">
    <source>
        <dbReference type="Google" id="ProtNLM"/>
    </source>
</evidence>
<name>A0A840VRM2_9ACTN</name>